<dbReference type="CDD" id="cd03255">
    <property type="entry name" value="ABC_MJ0796_LolCDE_FtsE"/>
    <property type="match status" value="1"/>
</dbReference>
<dbReference type="SMART" id="SM00382">
    <property type="entry name" value="AAA"/>
    <property type="match status" value="1"/>
</dbReference>
<evidence type="ECO:0000256" key="4">
    <source>
        <dbReference type="ARBA" id="ARBA00022692"/>
    </source>
</evidence>
<dbReference type="EMBL" id="JAHLDV010000019">
    <property type="protein sequence ID" value="MBU3160073.1"/>
    <property type="molecule type" value="Genomic_DNA"/>
</dbReference>
<dbReference type="InterPro" id="IPR017871">
    <property type="entry name" value="ABC_transporter-like_CS"/>
</dbReference>
<sequence>MLILKNIVKEYTAGNIRIKALKGINIDFRENELVSILGPPNCGKTTMLNIIGGLDIYTSGNLSINGRSTKGFSNRDWDTYRNNAIGLVFHRYNLISHETVLANAELTMKLSGARKFERRKRAIAVLKKVSICDKFNKKPNQMSYGEMQRVTIARALVNDPDILLAYEPTGTLDLETSIKIMKILKEISKDKLVIIVTNNLELAQKYSSRIIKLFDGKVIDDSNPYHVVVEKPVKNENKKKKNGKKPSMNLLTALSLSVNSLMTKKEKTFITSFIASCGIIGIAIILLLSSGATPYIMKIRFKLIVFSLILLGISLTMISTSIGISALERTKEIGVLRSIGVSRKGIFLVFNAETLVVGFVSDVIGYCFICVFGILKLHVIGWMVLVAGSTIVHLMAGLIPSIIAAKKDYFAITKRD</sequence>
<dbReference type="InterPro" id="IPR017911">
    <property type="entry name" value="MacB-like_ATP-bd"/>
</dbReference>
<evidence type="ECO:0000256" key="2">
    <source>
        <dbReference type="ARBA" id="ARBA00022448"/>
    </source>
</evidence>
<proteinExistence type="inferred from homology"/>
<evidence type="ECO:0000256" key="1">
    <source>
        <dbReference type="ARBA" id="ARBA00004429"/>
    </source>
</evidence>
<keyword evidence="3" id="KW-1003">Cell membrane</keyword>
<accession>A0ABS6BT25</accession>
<dbReference type="RefSeq" id="WP_216148824.1">
    <property type="nucleotide sequence ID" value="NZ_JAHLDV010000019.1"/>
</dbReference>
<dbReference type="PANTHER" id="PTHR42798">
    <property type="entry name" value="LIPOPROTEIN-RELEASING SYSTEM ATP-BINDING PROTEIN LOLD"/>
    <property type="match status" value="1"/>
</dbReference>
<organism evidence="10 11">
    <name type="scientific">Clostridium frigoris</name>
    <dbReference type="NCBI Taxonomy" id="205327"/>
    <lineage>
        <taxon>Bacteria</taxon>
        <taxon>Bacillati</taxon>
        <taxon>Bacillota</taxon>
        <taxon>Clostridia</taxon>
        <taxon>Eubacteriales</taxon>
        <taxon>Clostridiaceae</taxon>
        <taxon>Clostridium</taxon>
    </lineage>
</organism>
<dbReference type="Pfam" id="PF02687">
    <property type="entry name" value="FtsX"/>
    <property type="match status" value="1"/>
</dbReference>
<reference evidence="10 11" key="1">
    <citation type="submission" date="2021-06" db="EMBL/GenBank/DDBJ databases">
        <title>Clostridia strains as spoilage organisms.</title>
        <authorList>
            <person name="Wambui J."/>
            <person name="Stephan R."/>
            <person name="Stevens M.J.A."/>
        </authorList>
    </citation>
    <scope>NUCLEOTIDE SEQUENCE [LARGE SCALE GENOMIC DNA]</scope>
    <source>
        <strain evidence="10 11">DSM 14204</strain>
    </source>
</reference>
<keyword evidence="5 8" id="KW-1133">Transmembrane helix</keyword>
<feature type="transmembrane region" description="Helical" evidence="8">
    <location>
        <begin position="303"/>
        <end position="327"/>
    </location>
</feature>
<comment type="similarity">
    <text evidence="7">Belongs to the ABC transporter superfamily. Macrolide exporter (TC 3.A.1.122) family.</text>
</comment>
<keyword evidence="10" id="KW-0547">Nucleotide-binding</keyword>
<keyword evidence="4 8" id="KW-0812">Transmembrane</keyword>
<dbReference type="Proteomes" id="UP000776252">
    <property type="component" value="Unassembled WGS sequence"/>
</dbReference>
<dbReference type="PROSITE" id="PS00211">
    <property type="entry name" value="ABC_TRANSPORTER_1"/>
    <property type="match status" value="1"/>
</dbReference>
<evidence type="ECO:0000256" key="3">
    <source>
        <dbReference type="ARBA" id="ARBA00022475"/>
    </source>
</evidence>
<dbReference type="PROSITE" id="PS50893">
    <property type="entry name" value="ABC_TRANSPORTER_2"/>
    <property type="match status" value="1"/>
</dbReference>
<keyword evidence="2" id="KW-0813">Transport</keyword>
<gene>
    <name evidence="10" type="ORF">KPL37_09940</name>
</gene>
<evidence type="ECO:0000256" key="8">
    <source>
        <dbReference type="SAM" id="Phobius"/>
    </source>
</evidence>
<name>A0ABS6BT25_9CLOT</name>
<evidence type="ECO:0000259" key="9">
    <source>
        <dbReference type="PROSITE" id="PS50893"/>
    </source>
</evidence>
<keyword evidence="10" id="KW-0067">ATP-binding</keyword>
<dbReference type="InterPro" id="IPR003838">
    <property type="entry name" value="ABC3_permease_C"/>
</dbReference>
<feature type="transmembrane region" description="Helical" evidence="8">
    <location>
        <begin position="348"/>
        <end position="374"/>
    </location>
</feature>
<evidence type="ECO:0000313" key="10">
    <source>
        <dbReference type="EMBL" id="MBU3160073.1"/>
    </source>
</evidence>
<dbReference type="GO" id="GO:0005524">
    <property type="term" value="F:ATP binding"/>
    <property type="evidence" value="ECO:0007669"/>
    <property type="project" value="UniProtKB-KW"/>
</dbReference>
<feature type="transmembrane region" description="Helical" evidence="8">
    <location>
        <begin position="269"/>
        <end position="297"/>
    </location>
</feature>
<feature type="transmembrane region" description="Helical" evidence="8">
    <location>
        <begin position="380"/>
        <end position="405"/>
    </location>
</feature>
<evidence type="ECO:0000256" key="5">
    <source>
        <dbReference type="ARBA" id="ARBA00022989"/>
    </source>
</evidence>
<protein>
    <submittedName>
        <fullName evidence="10">ATP-binding cassette domain-containing protein</fullName>
    </submittedName>
</protein>
<comment type="subcellular location">
    <subcellularLocation>
        <location evidence="1">Cell inner membrane</location>
        <topology evidence="1">Multi-pass membrane protein</topology>
    </subcellularLocation>
</comment>
<dbReference type="Pfam" id="PF00005">
    <property type="entry name" value="ABC_tran"/>
    <property type="match status" value="1"/>
</dbReference>
<comment type="caution">
    <text evidence="10">The sequence shown here is derived from an EMBL/GenBank/DDBJ whole genome shotgun (WGS) entry which is preliminary data.</text>
</comment>
<evidence type="ECO:0000256" key="6">
    <source>
        <dbReference type="ARBA" id="ARBA00023136"/>
    </source>
</evidence>
<evidence type="ECO:0000313" key="11">
    <source>
        <dbReference type="Proteomes" id="UP000776252"/>
    </source>
</evidence>
<dbReference type="InterPro" id="IPR003593">
    <property type="entry name" value="AAA+_ATPase"/>
</dbReference>
<evidence type="ECO:0000256" key="7">
    <source>
        <dbReference type="ARBA" id="ARBA00038388"/>
    </source>
</evidence>
<keyword evidence="11" id="KW-1185">Reference proteome</keyword>
<dbReference type="PANTHER" id="PTHR42798:SF6">
    <property type="entry name" value="CELL DIVISION ATP-BINDING PROTEIN FTSE"/>
    <property type="match status" value="1"/>
</dbReference>
<keyword evidence="6 8" id="KW-0472">Membrane</keyword>
<dbReference type="InterPro" id="IPR003439">
    <property type="entry name" value="ABC_transporter-like_ATP-bd"/>
</dbReference>
<feature type="domain" description="ABC transporter" evidence="9">
    <location>
        <begin position="2"/>
        <end position="240"/>
    </location>
</feature>